<dbReference type="InterPro" id="IPR055320">
    <property type="entry name" value="CEP72-like"/>
</dbReference>
<reference evidence="5 6" key="2">
    <citation type="journal article" date="2021" name="Genomics">
        <title>High-quality reference genome for Clonorchis sinensis.</title>
        <authorList>
            <person name="Young N.D."/>
            <person name="Stroehlein A.J."/>
            <person name="Kinkar L."/>
            <person name="Wang T."/>
            <person name="Sohn W.M."/>
            <person name="Chang B.C.H."/>
            <person name="Kaur P."/>
            <person name="Weisz D."/>
            <person name="Dudchenko O."/>
            <person name="Aiden E.L."/>
            <person name="Korhonen P.K."/>
            <person name="Gasser R.B."/>
        </authorList>
    </citation>
    <scope>NUCLEOTIDE SEQUENCE [LARGE SCALE GENOMIC DNA]</scope>
    <source>
        <strain evidence="5">Cs-k2</strain>
    </source>
</reference>
<feature type="compositionally biased region" description="Basic and acidic residues" evidence="4">
    <location>
        <begin position="123"/>
        <end position="134"/>
    </location>
</feature>
<evidence type="ECO:0000256" key="2">
    <source>
        <dbReference type="ARBA" id="ARBA00022737"/>
    </source>
</evidence>
<feature type="region of interest" description="Disordered" evidence="4">
    <location>
        <begin position="411"/>
        <end position="473"/>
    </location>
</feature>
<dbReference type="InterPro" id="IPR001611">
    <property type="entry name" value="Leu-rich_rpt"/>
</dbReference>
<proteinExistence type="predicted"/>
<keyword evidence="6" id="KW-1185">Reference proteome</keyword>
<dbReference type="AlphaFoldDB" id="A0A8T1M9D0"/>
<evidence type="ECO:0000313" key="6">
    <source>
        <dbReference type="Proteomes" id="UP000286415"/>
    </source>
</evidence>
<sequence length="534" mass="60302">MAFPTPNAFSRHGYMTFIPLAMERKFSTLRQNIWASLNNGIEHIKTLEVLNLYYNSIEDLFEIKRLQCNPNLRDLDLRLNPISRLTADYRRYLSYLLPKLKTLDCRPLRRTESPPEDLLPSSNEEHNNYPKNERNCTQWSTGNTGERFHFGGWKQELLRESSEQIETPLRSRSYADLQKSAKWSHNNTKIFPPEESPKITSFTGVSPCWLDDHVEKQRSALVEYYSSKGAFPNELESPGANETRVHTEDTYTNHKERAEKASKDAKSNDSIPNSRKTGDSGTYSGSSVTASARESAPKALELPIGKMDLQERQLKENYPSPSGYAKIDQPFLIALKSLIRDAVSESFAQYANRCGVLAPDRRALEQTYHLETCVTSSRSEKAALKLVEQSSVLPEKPSVWSGLIPKHSIAEPSKPACRLPSLRSDNDNVSSAHTPKNLDKSGGQSGLQYYREPSRNRPGSDQQRARTSSWLHPKPADFVGSSFLSSSESRSSNRQIHIETYVKDVRQSDQSSLNQQHGTPKPNVYCLTGSSVLE</sequence>
<reference evidence="5 6" key="1">
    <citation type="journal article" date="2018" name="Biotechnol. Adv.">
        <title>Improved genomic resources and new bioinformatic workflow for the carcinogenic parasite Clonorchis sinensis: Biotechnological implications.</title>
        <authorList>
            <person name="Wang D."/>
            <person name="Korhonen P.K."/>
            <person name="Gasser R.B."/>
            <person name="Young N.D."/>
        </authorList>
    </citation>
    <scope>NUCLEOTIDE SEQUENCE [LARGE SCALE GENOMIC DNA]</scope>
    <source>
        <strain evidence="5">Cs-k2</strain>
    </source>
</reference>
<dbReference type="InterPro" id="IPR032675">
    <property type="entry name" value="LRR_dom_sf"/>
</dbReference>
<keyword evidence="3" id="KW-0175">Coiled coil</keyword>
<comment type="caution">
    <text evidence="5">The sequence shown here is derived from an EMBL/GenBank/DDBJ whole genome shotgun (WGS) entry which is preliminary data.</text>
</comment>
<feature type="compositionally biased region" description="Polar residues" evidence="4">
    <location>
        <begin position="457"/>
        <end position="470"/>
    </location>
</feature>
<feature type="compositionally biased region" description="Polar residues" evidence="4">
    <location>
        <begin position="268"/>
        <end position="292"/>
    </location>
</feature>
<dbReference type="PANTHER" id="PTHR23311:SF6">
    <property type="entry name" value="LEUCINE-RICH REPEAT-CONTAINING PROTEIN 36"/>
    <property type="match status" value="1"/>
</dbReference>
<evidence type="ECO:0000256" key="1">
    <source>
        <dbReference type="ARBA" id="ARBA00022614"/>
    </source>
</evidence>
<dbReference type="OrthoDB" id="676979at2759"/>
<accession>A0A8T1M9D0</accession>
<dbReference type="SUPFAM" id="SSF52058">
    <property type="entry name" value="L domain-like"/>
    <property type="match status" value="1"/>
</dbReference>
<dbReference type="Gene3D" id="3.80.10.10">
    <property type="entry name" value="Ribonuclease Inhibitor"/>
    <property type="match status" value="1"/>
</dbReference>
<dbReference type="PANTHER" id="PTHR23311">
    <property type="entry name" value="HEAT SHOCK REGULATED 2"/>
    <property type="match status" value="1"/>
</dbReference>
<evidence type="ECO:0000313" key="5">
    <source>
        <dbReference type="EMBL" id="KAG5446007.1"/>
    </source>
</evidence>
<gene>
    <name evidence="5" type="ORF">CSKR_108108</name>
</gene>
<protein>
    <recommendedName>
        <fullName evidence="7">Centrosomal protein of 72 kDa</fullName>
    </recommendedName>
</protein>
<keyword evidence="2" id="KW-0677">Repeat</keyword>
<dbReference type="Proteomes" id="UP000286415">
    <property type="component" value="Unassembled WGS sequence"/>
</dbReference>
<evidence type="ECO:0000256" key="3">
    <source>
        <dbReference type="ARBA" id="ARBA00023054"/>
    </source>
</evidence>
<dbReference type="PROSITE" id="PS51450">
    <property type="entry name" value="LRR"/>
    <property type="match status" value="1"/>
</dbReference>
<evidence type="ECO:0000256" key="4">
    <source>
        <dbReference type="SAM" id="MobiDB-lite"/>
    </source>
</evidence>
<feature type="region of interest" description="Disordered" evidence="4">
    <location>
        <begin position="230"/>
        <end position="304"/>
    </location>
</feature>
<evidence type="ECO:0008006" key="7">
    <source>
        <dbReference type="Google" id="ProtNLM"/>
    </source>
</evidence>
<name>A0A8T1M9D0_CLOSI</name>
<organism evidence="5 6">
    <name type="scientific">Clonorchis sinensis</name>
    <name type="common">Chinese liver fluke</name>
    <dbReference type="NCBI Taxonomy" id="79923"/>
    <lineage>
        <taxon>Eukaryota</taxon>
        <taxon>Metazoa</taxon>
        <taxon>Spiralia</taxon>
        <taxon>Lophotrochozoa</taxon>
        <taxon>Platyhelminthes</taxon>
        <taxon>Trematoda</taxon>
        <taxon>Digenea</taxon>
        <taxon>Opisthorchiida</taxon>
        <taxon>Opisthorchiata</taxon>
        <taxon>Opisthorchiidae</taxon>
        <taxon>Clonorchis</taxon>
    </lineage>
</organism>
<keyword evidence="1" id="KW-0433">Leucine-rich repeat</keyword>
<feature type="region of interest" description="Disordered" evidence="4">
    <location>
        <begin position="505"/>
        <end position="524"/>
    </location>
</feature>
<dbReference type="EMBL" id="NIRI02000056">
    <property type="protein sequence ID" value="KAG5446007.1"/>
    <property type="molecule type" value="Genomic_DNA"/>
</dbReference>
<feature type="compositionally biased region" description="Polar residues" evidence="4">
    <location>
        <begin position="508"/>
        <end position="518"/>
    </location>
</feature>
<feature type="region of interest" description="Disordered" evidence="4">
    <location>
        <begin position="111"/>
        <end position="142"/>
    </location>
</feature>
<feature type="compositionally biased region" description="Basic and acidic residues" evidence="4">
    <location>
        <begin position="243"/>
        <end position="267"/>
    </location>
</feature>